<dbReference type="Proteomes" id="UP000198915">
    <property type="component" value="Unassembled WGS sequence"/>
</dbReference>
<evidence type="ECO:0000313" key="4">
    <source>
        <dbReference type="Proteomes" id="UP000198915"/>
    </source>
</evidence>
<evidence type="ECO:0000259" key="2">
    <source>
        <dbReference type="Pfam" id="PF22339"/>
    </source>
</evidence>
<dbReference type="GeneID" id="301129148"/>
<organism evidence="3 4">
    <name type="scientific">Brevibacillus centrosporus</name>
    <dbReference type="NCBI Taxonomy" id="54910"/>
    <lineage>
        <taxon>Bacteria</taxon>
        <taxon>Bacillati</taxon>
        <taxon>Bacillota</taxon>
        <taxon>Bacilli</taxon>
        <taxon>Bacillales</taxon>
        <taxon>Paenibacillaceae</taxon>
        <taxon>Brevibacillus</taxon>
    </lineage>
</organism>
<dbReference type="Pfam" id="PF22339">
    <property type="entry name" value="YgxA-like_sub_bind"/>
    <property type="match status" value="1"/>
</dbReference>
<proteinExistence type="predicted"/>
<gene>
    <name evidence="3" type="ORF">SAMN05518846_1032</name>
</gene>
<dbReference type="STRING" id="1884381.SAMN05518846_1032"/>
<dbReference type="InterPro" id="IPR054515">
    <property type="entry name" value="YgxA-like_substrate-bd"/>
</dbReference>
<dbReference type="RefSeq" id="WP_092266988.1">
    <property type="nucleotide sequence ID" value="NZ_BJOE01000055.1"/>
</dbReference>
<dbReference type="AlphaFoldDB" id="A0A1I3QEM6"/>
<dbReference type="InterPro" id="IPR043519">
    <property type="entry name" value="NT_sf"/>
</dbReference>
<dbReference type="Gene3D" id="1.20.120.330">
    <property type="entry name" value="Nucleotidyltransferases domain 2"/>
    <property type="match status" value="1"/>
</dbReference>
<feature type="domain" description="YgxA-like substrate binding" evidence="2">
    <location>
        <begin position="123"/>
        <end position="216"/>
    </location>
</feature>
<dbReference type="Gene3D" id="3.30.460.10">
    <property type="entry name" value="Beta Polymerase, domain 2"/>
    <property type="match status" value="1"/>
</dbReference>
<dbReference type="InterPro" id="IPR041143">
    <property type="entry name" value="YgxA_HTH"/>
</dbReference>
<protein>
    <submittedName>
        <fullName evidence="3">Uncharacterized protein</fullName>
    </submittedName>
</protein>
<sequence>MDMRPEESQQTYLELLQKRLDVQAVLMLPNFPLRDGAFYLIVASQPESDNSIRRIFFQNQWIVEQWISFWQLEKSAAYGLDEKLAHIVAKAEILVDRDGYMRQMRHRLLRLTDSLQKRLICKEYSRLLYFFHEAKEWLQQGSTLDAYHAFVQALHAWARLTVYEMGEYPQPALWSQVKQLDSSVYKLYEELSMNAETLEKRIELLVLAIEFAVTSRMKESVRFLIELMETKEGPWRLQELMNHPAVQAADIEIPSLIEKMVQRSFLQEVVCPGQDEGALEACFILLG</sequence>
<accession>A0A1I3QEM6</accession>
<evidence type="ECO:0000313" key="3">
    <source>
        <dbReference type="EMBL" id="SFJ32002.1"/>
    </source>
</evidence>
<name>A0A1I3QEM6_9BACL</name>
<dbReference type="EMBL" id="FORT01000003">
    <property type="protein sequence ID" value="SFJ32002.1"/>
    <property type="molecule type" value="Genomic_DNA"/>
</dbReference>
<feature type="domain" description="YgxA-like helix-turn-helix" evidence="1">
    <location>
        <begin position="223"/>
        <end position="268"/>
    </location>
</feature>
<evidence type="ECO:0000259" key="1">
    <source>
        <dbReference type="Pfam" id="PF18576"/>
    </source>
</evidence>
<reference evidence="4" key="1">
    <citation type="submission" date="2016-10" db="EMBL/GenBank/DDBJ databases">
        <authorList>
            <person name="Varghese N."/>
            <person name="Submissions S."/>
        </authorList>
    </citation>
    <scope>NUCLEOTIDE SEQUENCE [LARGE SCALE GENOMIC DNA]</scope>
    <source>
        <strain evidence="4">OK042</strain>
    </source>
</reference>
<keyword evidence="4" id="KW-1185">Reference proteome</keyword>
<dbReference type="Pfam" id="PF18576">
    <property type="entry name" value="HTH_52"/>
    <property type="match status" value="1"/>
</dbReference>